<protein>
    <submittedName>
        <fullName evidence="2">Uncharacterized protein</fullName>
    </submittedName>
</protein>
<dbReference type="GO" id="GO:0016608">
    <property type="term" value="F:growth hormone-releasing hormone activity"/>
    <property type="evidence" value="ECO:0007669"/>
    <property type="project" value="InterPro"/>
</dbReference>
<feature type="chain" id="PRO_5034606865" evidence="1">
    <location>
        <begin position="24"/>
        <end position="116"/>
    </location>
</feature>
<dbReference type="AlphaFoldDB" id="A0A8C5WGD7"/>
<reference evidence="2" key="2">
    <citation type="submission" date="2025-09" db="UniProtKB">
        <authorList>
            <consortium name="Ensembl"/>
        </authorList>
    </citation>
    <scope>IDENTIFICATION</scope>
</reference>
<dbReference type="GeneTree" id="ENSGT01010000229895"/>
<feature type="signal peptide" evidence="1">
    <location>
        <begin position="1"/>
        <end position="23"/>
    </location>
</feature>
<dbReference type="GO" id="GO:0031768">
    <property type="term" value="F:ghrelin receptor binding"/>
    <property type="evidence" value="ECO:0007669"/>
    <property type="project" value="TreeGrafter"/>
</dbReference>
<reference evidence="2" key="1">
    <citation type="submission" date="2025-08" db="UniProtKB">
        <authorList>
            <consortium name="Ensembl"/>
        </authorList>
    </citation>
    <scope>IDENTIFICATION</scope>
</reference>
<dbReference type="PANTHER" id="PTHR14122">
    <property type="entry name" value="GHRELIN PRECURSOR"/>
    <property type="match status" value="1"/>
</dbReference>
<proteinExistence type="predicted"/>
<evidence type="ECO:0000313" key="3">
    <source>
        <dbReference type="Proteomes" id="UP000694569"/>
    </source>
</evidence>
<evidence type="ECO:0000256" key="1">
    <source>
        <dbReference type="SAM" id="SignalP"/>
    </source>
</evidence>
<name>A0A8C5WGD7_9ANUR</name>
<accession>A0A8C5WGD7</accession>
<dbReference type="GO" id="GO:0005615">
    <property type="term" value="C:extracellular space"/>
    <property type="evidence" value="ECO:0007669"/>
    <property type="project" value="TreeGrafter"/>
</dbReference>
<dbReference type="OrthoDB" id="9896247at2759"/>
<dbReference type="GO" id="GO:0001696">
    <property type="term" value="P:gastric acid secretion"/>
    <property type="evidence" value="ECO:0007669"/>
    <property type="project" value="TreeGrafter"/>
</dbReference>
<dbReference type="GO" id="GO:0032095">
    <property type="term" value="P:regulation of response to food"/>
    <property type="evidence" value="ECO:0007669"/>
    <property type="project" value="TreeGrafter"/>
</dbReference>
<organism evidence="2 3">
    <name type="scientific">Leptobrachium leishanense</name>
    <name type="common">Leishan spiny toad</name>
    <dbReference type="NCBI Taxonomy" id="445787"/>
    <lineage>
        <taxon>Eukaryota</taxon>
        <taxon>Metazoa</taxon>
        <taxon>Chordata</taxon>
        <taxon>Craniata</taxon>
        <taxon>Vertebrata</taxon>
        <taxon>Euteleostomi</taxon>
        <taxon>Amphibia</taxon>
        <taxon>Batrachia</taxon>
        <taxon>Anura</taxon>
        <taxon>Pelobatoidea</taxon>
        <taxon>Megophryidae</taxon>
        <taxon>Leptobrachium</taxon>
    </lineage>
</organism>
<keyword evidence="3" id="KW-1185">Reference proteome</keyword>
<dbReference type="InterPro" id="IPR005441">
    <property type="entry name" value="Preproghrelin"/>
</dbReference>
<keyword evidence="1" id="KW-0732">Signal</keyword>
<dbReference type="Ensembl" id="ENSLLET00000037593.1">
    <property type="protein sequence ID" value="ENSLLEP00000036193.1"/>
    <property type="gene ID" value="ENSLLEG00000022931.1"/>
</dbReference>
<dbReference type="Proteomes" id="UP000694569">
    <property type="component" value="Unplaced"/>
</dbReference>
<sequence>MLARVMLCGMVLLVSLWIEEAQAGSSFLSPADLQKNLGKRPIKKMLNTNVHRRGAEEDDAEEITFNQLIEDQGEIGIKLPLDINVKMTEEQKEAIEEMMFGIQTVGAYQRADERDD</sequence>
<dbReference type="GO" id="GO:0050728">
    <property type="term" value="P:negative regulation of inflammatory response"/>
    <property type="evidence" value="ECO:0007669"/>
    <property type="project" value="TreeGrafter"/>
</dbReference>
<dbReference type="GO" id="GO:0060124">
    <property type="term" value="P:positive regulation of growth hormone secretion"/>
    <property type="evidence" value="ECO:0007669"/>
    <property type="project" value="TreeGrafter"/>
</dbReference>
<dbReference type="PANTHER" id="PTHR14122:SF1">
    <property type="entry name" value="APPETITE-REGULATING HORMONE"/>
    <property type="match status" value="1"/>
</dbReference>
<evidence type="ECO:0000313" key="2">
    <source>
        <dbReference type="Ensembl" id="ENSLLEP00000036193.1"/>
    </source>
</evidence>